<dbReference type="InterPro" id="IPR003617">
    <property type="entry name" value="TFIIS/CRSP70_N_sub"/>
</dbReference>
<evidence type="ECO:0000256" key="2">
    <source>
        <dbReference type="ARBA" id="ARBA00023242"/>
    </source>
</evidence>
<evidence type="ECO:0000256" key="1">
    <source>
        <dbReference type="ARBA" id="ARBA00004123"/>
    </source>
</evidence>
<feature type="compositionally biased region" description="Polar residues" evidence="4">
    <location>
        <begin position="107"/>
        <end position="117"/>
    </location>
</feature>
<dbReference type="SUPFAM" id="SSF47676">
    <property type="entry name" value="Conserved domain common to transcription factors TFIIS, elongin A, CRSP70"/>
    <property type="match status" value="1"/>
</dbReference>
<dbReference type="AlphaFoldDB" id="A0AA39S2A6"/>
<protein>
    <recommendedName>
        <fullName evidence="5">TFIIS N-terminal domain-containing protein</fullName>
    </recommendedName>
</protein>
<comment type="caution">
    <text evidence="6">The sequence shown here is derived from an EMBL/GenBank/DDBJ whole genome shotgun (WGS) entry which is preliminary data.</text>
</comment>
<name>A0AA39S2A6_ACESA</name>
<dbReference type="InterPro" id="IPR035441">
    <property type="entry name" value="TFIIS/LEDGF_dom_sf"/>
</dbReference>
<comment type="subcellular location">
    <subcellularLocation>
        <location evidence="1 3">Nucleus</location>
    </subcellularLocation>
</comment>
<evidence type="ECO:0000313" key="6">
    <source>
        <dbReference type="EMBL" id="KAK0583609.1"/>
    </source>
</evidence>
<evidence type="ECO:0000256" key="4">
    <source>
        <dbReference type="SAM" id="MobiDB-lite"/>
    </source>
</evidence>
<dbReference type="Pfam" id="PF08711">
    <property type="entry name" value="Med26"/>
    <property type="match status" value="1"/>
</dbReference>
<gene>
    <name evidence="6" type="ORF">LWI29_000177</name>
</gene>
<dbReference type="EMBL" id="JAUESC010000383">
    <property type="protein sequence ID" value="KAK0583609.1"/>
    <property type="molecule type" value="Genomic_DNA"/>
</dbReference>
<keyword evidence="7" id="KW-1185">Reference proteome</keyword>
<dbReference type="Proteomes" id="UP001168877">
    <property type="component" value="Unassembled WGS sequence"/>
</dbReference>
<keyword evidence="2 3" id="KW-0539">Nucleus</keyword>
<dbReference type="SMART" id="SM00509">
    <property type="entry name" value="TFS2N"/>
    <property type="match status" value="1"/>
</dbReference>
<evidence type="ECO:0000259" key="5">
    <source>
        <dbReference type="PROSITE" id="PS51319"/>
    </source>
</evidence>
<feature type="region of interest" description="Disordered" evidence="4">
    <location>
        <begin position="91"/>
        <end position="117"/>
    </location>
</feature>
<accession>A0AA39S2A6</accession>
<dbReference type="InterPro" id="IPR017923">
    <property type="entry name" value="TFIIS_N"/>
</dbReference>
<feature type="domain" description="TFIIS N-terminal" evidence="5">
    <location>
        <begin position="9"/>
        <end position="93"/>
    </location>
</feature>
<evidence type="ECO:0000313" key="7">
    <source>
        <dbReference type="Proteomes" id="UP001168877"/>
    </source>
</evidence>
<proteinExistence type="predicted"/>
<dbReference type="Gene3D" id="1.20.930.10">
    <property type="entry name" value="Conserved domain common to transcription factors TFIIS, elongin A, CRSP70"/>
    <property type="match status" value="1"/>
</dbReference>
<organism evidence="6 7">
    <name type="scientific">Acer saccharum</name>
    <name type="common">Sugar maple</name>
    <dbReference type="NCBI Taxonomy" id="4024"/>
    <lineage>
        <taxon>Eukaryota</taxon>
        <taxon>Viridiplantae</taxon>
        <taxon>Streptophyta</taxon>
        <taxon>Embryophyta</taxon>
        <taxon>Tracheophyta</taxon>
        <taxon>Spermatophyta</taxon>
        <taxon>Magnoliopsida</taxon>
        <taxon>eudicotyledons</taxon>
        <taxon>Gunneridae</taxon>
        <taxon>Pentapetalae</taxon>
        <taxon>rosids</taxon>
        <taxon>malvids</taxon>
        <taxon>Sapindales</taxon>
        <taxon>Sapindaceae</taxon>
        <taxon>Hippocastanoideae</taxon>
        <taxon>Acereae</taxon>
        <taxon>Acer</taxon>
    </lineage>
</organism>
<dbReference type="GO" id="GO:0005634">
    <property type="term" value="C:nucleus"/>
    <property type="evidence" value="ECO:0007669"/>
    <property type="project" value="UniProtKB-SubCell"/>
</dbReference>
<dbReference type="PROSITE" id="PS51319">
    <property type="entry name" value="TFIIS_N"/>
    <property type="match status" value="1"/>
</dbReference>
<reference evidence="6" key="2">
    <citation type="submission" date="2023-06" db="EMBL/GenBank/DDBJ databases">
        <authorList>
            <person name="Swenson N.G."/>
            <person name="Wegrzyn J.L."/>
            <person name="Mcevoy S.L."/>
        </authorList>
    </citation>
    <scope>NUCLEOTIDE SEQUENCE</scope>
    <source>
        <strain evidence="6">NS2018</strain>
        <tissue evidence="6">Leaf</tissue>
    </source>
</reference>
<sequence length="117" mass="13375">MEGEREVMLLLKRAVNAAEAATKEEEGARGSNVNESRCIELLKSLKDFPITVDVLKSTQIDKRVRHLKKHQRQKIRLMAVWLLEIWSNKIKADRSSSSNRGGKAISFQETKQSQLQD</sequence>
<evidence type="ECO:0000256" key="3">
    <source>
        <dbReference type="PROSITE-ProRule" id="PRU00649"/>
    </source>
</evidence>
<reference evidence="6" key="1">
    <citation type="journal article" date="2022" name="Plant J.">
        <title>Strategies of tolerance reflected in two North American maple genomes.</title>
        <authorList>
            <person name="McEvoy S.L."/>
            <person name="Sezen U.U."/>
            <person name="Trouern-Trend A."/>
            <person name="McMahon S.M."/>
            <person name="Schaberg P.G."/>
            <person name="Yang J."/>
            <person name="Wegrzyn J.L."/>
            <person name="Swenson N.G."/>
        </authorList>
    </citation>
    <scope>NUCLEOTIDE SEQUENCE</scope>
    <source>
        <strain evidence="6">NS2018</strain>
    </source>
</reference>